<gene>
    <name evidence="2" type="ORF">BDEG_21113</name>
</gene>
<dbReference type="PANTHER" id="PTHR33211:SF107">
    <property type="entry name" value="NON-SPECIFIC SERINE_THREONINE PROTEIN KINASE"/>
    <property type="match status" value="1"/>
</dbReference>
<sequence length="386" mass="44050">MREIAVAAMANRVIAEAIQASFLCLVHLRHTVFTNDLEVWKLYIISTCLTFFFQMFSRAIIPCRLRYYSTPTAALNLWVKHNGGPSTQVSTKSCINIDDFAKKVKQELNTSSQIALFTSLDKEALRPGLAVKELLKTDEFKNNTDESPLFVKIIPVTSDSIASKTIYVQDIDEECKPVDRFTEVVVENDTDLRQILGSKGEALYQLSNPKKRITKLKQLIDGEKYNVYSRYEQSFADEVRWQKKENAAMEEEVALALKNYLHLHLGSAVIDMPTDVLGSNGNIVQEWDAAFKVDDVLYLCEAKHVMSTDKLPKISQRIQTFKEQFQPHAQEQLSIGINKIIGIACATYFPPLVRKEAHDLGLICVYPSDWRYRVDKTLPIEFKIER</sequence>
<organism evidence="2 3">
    <name type="scientific">Batrachochytrium dendrobatidis (strain JEL423)</name>
    <dbReference type="NCBI Taxonomy" id="403673"/>
    <lineage>
        <taxon>Eukaryota</taxon>
        <taxon>Fungi</taxon>
        <taxon>Fungi incertae sedis</taxon>
        <taxon>Chytridiomycota</taxon>
        <taxon>Chytridiomycota incertae sedis</taxon>
        <taxon>Chytridiomycetes</taxon>
        <taxon>Rhizophydiales</taxon>
        <taxon>Rhizophydiales incertae sedis</taxon>
        <taxon>Batrachochytrium</taxon>
    </lineage>
</organism>
<dbReference type="eggNOG" id="ENOG502SZA7">
    <property type="taxonomic scope" value="Eukaryota"/>
</dbReference>
<dbReference type="VEuPathDB" id="FungiDB:BDEG_21113"/>
<feature type="transmembrane region" description="Helical" evidence="1">
    <location>
        <begin position="39"/>
        <end position="61"/>
    </location>
</feature>
<keyword evidence="1" id="KW-1133">Transmembrane helix</keyword>
<keyword evidence="1" id="KW-0812">Transmembrane</keyword>
<dbReference type="EMBL" id="DS022300">
    <property type="protein sequence ID" value="OAJ37040.1"/>
    <property type="molecule type" value="Genomic_DNA"/>
</dbReference>
<reference evidence="2 3" key="2">
    <citation type="submission" date="2016-05" db="EMBL/GenBank/DDBJ databases">
        <title>Lineage-specific infection strategies underlie the spectrum of fungal disease in amphibians.</title>
        <authorList>
            <person name="Cuomo C.A."/>
            <person name="Farrer R.A."/>
            <person name="James T."/>
            <person name="Longcore J."/>
            <person name="Birren B."/>
        </authorList>
    </citation>
    <scope>NUCLEOTIDE SEQUENCE [LARGE SCALE GENOMIC DNA]</scope>
    <source>
        <strain evidence="2 3">JEL423</strain>
    </source>
</reference>
<dbReference type="OrthoDB" id="2129024at2759"/>
<evidence type="ECO:0000313" key="2">
    <source>
        <dbReference type="EMBL" id="OAJ37040.1"/>
    </source>
</evidence>
<keyword evidence="1" id="KW-0472">Membrane</keyword>
<evidence type="ECO:0000313" key="3">
    <source>
        <dbReference type="Proteomes" id="UP000077115"/>
    </source>
</evidence>
<reference evidence="2 3" key="1">
    <citation type="submission" date="2006-10" db="EMBL/GenBank/DDBJ databases">
        <title>The Genome Sequence of Batrachochytrium dendrobatidis JEL423.</title>
        <authorList>
            <consortium name="The Broad Institute Genome Sequencing Platform"/>
            <person name="Birren B."/>
            <person name="Lander E."/>
            <person name="Galagan J."/>
            <person name="Cuomo C."/>
            <person name="Devon K."/>
            <person name="Jaffe D."/>
            <person name="Butler J."/>
            <person name="Alvarez P."/>
            <person name="Gnerre S."/>
            <person name="Grabherr M."/>
            <person name="Kleber M."/>
            <person name="Mauceli E."/>
            <person name="Brockman W."/>
            <person name="Young S."/>
            <person name="LaButti K."/>
            <person name="Sykes S."/>
            <person name="DeCaprio D."/>
            <person name="Crawford M."/>
            <person name="Koehrsen M."/>
            <person name="Engels R."/>
            <person name="Montgomery P."/>
            <person name="Pearson M."/>
            <person name="Howarth C."/>
            <person name="Larson L."/>
            <person name="White J."/>
            <person name="O'Leary S."/>
            <person name="Kodira C."/>
            <person name="Zeng Q."/>
            <person name="Yandava C."/>
            <person name="Alvarado L."/>
            <person name="Longcore J."/>
            <person name="James T."/>
        </authorList>
    </citation>
    <scope>NUCLEOTIDE SEQUENCE [LARGE SCALE GENOMIC DNA]</scope>
    <source>
        <strain evidence="2 3">JEL423</strain>
    </source>
</reference>
<dbReference type="AlphaFoldDB" id="A0A177WBR0"/>
<proteinExistence type="predicted"/>
<name>A0A177WBR0_BATDL</name>
<evidence type="ECO:0000256" key="1">
    <source>
        <dbReference type="SAM" id="Phobius"/>
    </source>
</evidence>
<protein>
    <submittedName>
        <fullName evidence="2">Uncharacterized protein</fullName>
    </submittedName>
</protein>
<accession>A0A177WBR0</accession>
<dbReference type="Proteomes" id="UP000077115">
    <property type="component" value="Unassembled WGS sequence"/>
</dbReference>
<dbReference type="PANTHER" id="PTHR33211">
    <property type="entry name" value="EXPRESSED PROTEIN"/>
    <property type="match status" value="1"/>
</dbReference>